<comment type="caution">
    <text evidence="2">The sequence shown here is derived from an EMBL/GenBank/DDBJ whole genome shotgun (WGS) entry which is preliminary data.</text>
</comment>
<evidence type="ECO:0000313" key="3">
    <source>
        <dbReference type="Proteomes" id="UP001208570"/>
    </source>
</evidence>
<dbReference type="GO" id="GO:0006253">
    <property type="term" value="P:dCTP catabolic process"/>
    <property type="evidence" value="ECO:0007669"/>
    <property type="project" value="TreeGrafter"/>
</dbReference>
<dbReference type="PANTHER" id="PTHR46523:SF1">
    <property type="entry name" value="DCTP PYROPHOSPHATASE 1"/>
    <property type="match status" value="1"/>
</dbReference>
<dbReference type="GO" id="GO:0042262">
    <property type="term" value="P:DNA protection"/>
    <property type="evidence" value="ECO:0007669"/>
    <property type="project" value="TreeGrafter"/>
</dbReference>
<keyword evidence="3" id="KW-1185">Reference proteome</keyword>
<dbReference type="AlphaFoldDB" id="A0AAD9N433"/>
<accession>A0AAD9N433</accession>
<evidence type="ECO:0000256" key="1">
    <source>
        <dbReference type="SAM" id="MobiDB-lite"/>
    </source>
</evidence>
<feature type="compositionally biased region" description="Polar residues" evidence="1">
    <location>
        <begin position="8"/>
        <end position="17"/>
    </location>
</feature>
<sequence length="106" mass="12016">MSTEDKCQGSASSTSENDITKSKRINAADNTASDNDHFTFSNDCTLEEMRKILSVFISERNWDQFHEPRNVLLALVGEVGELSEIFQWKGEVKRDYQVGLKKNATI</sequence>
<dbReference type="SUPFAM" id="SSF101386">
    <property type="entry name" value="all-alpha NTP pyrophosphatases"/>
    <property type="match status" value="1"/>
</dbReference>
<dbReference type="PANTHER" id="PTHR46523">
    <property type="entry name" value="DCTP PYROPHOSPHATASE 1"/>
    <property type="match status" value="1"/>
</dbReference>
<proteinExistence type="predicted"/>
<protein>
    <submittedName>
        <fullName evidence="2">Uncharacterized protein</fullName>
    </submittedName>
</protein>
<dbReference type="EMBL" id="JAODUP010000214">
    <property type="protein sequence ID" value="KAK2156397.1"/>
    <property type="molecule type" value="Genomic_DNA"/>
</dbReference>
<reference evidence="2" key="1">
    <citation type="journal article" date="2023" name="Mol. Biol. Evol.">
        <title>Third-Generation Sequencing Reveals the Adaptive Role of the Epigenome in Three Deep-Sea Polychaetes.</title>
        <authorList>
            <person name="Perez M."/>
            <person name="Aroh O."/>
            <person name="Sun Y."/>
            <person name="Lan Y."/>
            <person name="Juniper S.K."/>
            <person name="Young C.R."/>
            <person name="Angers B."/>
            <person name="Qian P.Y."/>
        </authorList>
    </citation>
    <scope>NUCLEOTIDE SEQUENCE</scope>
    <source>
        <strain evidence="2">P08H-3</strain>
    </source>
</reference>
<dbReference type="InterPro" id="IPR052555">
    <property type="entry name" value="dCTP_Pyrophosphatase"/>
</dbReference>
<dbReference type="GO" id="GO:0005829">
    <property type="term" value="C:cytosol"/>
    <property type="evidence" value="ECO:0007669"/>
    <property type="project" value="TreeGrafter"/>
</dbReference>
<feature type="region of interest" description="Disordered" evidence="1">
    <location>
        <begin position="1"/>
        <end position="33"/>
    </location>
</feature>
<organism evidence="2 3">
    <name type="scientific">Paralvinella palmiformis</name>
    <dbReference type="NCBI Taxonomy" id="53620"/>
    <lineage>
        <taxon>Eukaryota</taxon>
        <taxon>Metazoa</taxon>
        <taxon>Spiralia</taxon>
        <taxon>Lophotrochozoa</taxon>
        <taxon>Annelida</taxon>
        <taxon>Polychaeta</taxon>
        <taxon>Sedentaria</taxon>
        <taxon>Canalipalpata</taxon>
        <taxon>Terebellida</taxon>
        <taxon>Terebelliformia</taxon>
        <taxon>Alvinellidae</taxon>
        <taxon>Paralvinella</taxon>
    </lineage>
</organism>
<evidence type="ECO:0000313" key="2">
    <source>
        <dbReference type="EMBL" id="KAK2156397.1"/>
    </source>
</evidence>
<name>A0AAD9N433_9ANNE</name>
<gene>
    <name evidence="2" type="ORF">LSH36_214g02023</name>
</gene>
<dbReference type="Gene3D" id="1.10.287.1080">
    <property type="entry name" value="MazG-like"/>
    <property type="match status" value="1"/>
</dbReference>
<dbReference type="GO" id="GO:0047840">
    <property type="term" value="F:dCTP diphosphatase activity"/>
    <property type="evidence" value="ECO:0007669"/>
    <property type="project" value="TreeGrafter"/>
</dbReference>
<dbReference type="Proteomes" id="UP001208570">
    <property type="component" value="Unassembled WGS sequence"/>
</dbReference>